<dbReference type="Pfam" id="PF00476">
    <property type="entry name" value="DNA_pol_A"/>
    <property type="match status" value="1"/>
</dbReference>
<evidence type="ECO:0000313" key="2">
    <source>
        <dbReference type="EMBL" id="PTH78790.1"/>
    </source>
</evidence>
<proteinExistence type="predicted"/>
<dbReference type="SUPFAM" id="SSF56672">
    <property type="entry name" value="DNA/RNA polymerases"/>
    <property type="match status" value="1"/>
</dbReference>
<name>A0A2T4MW19_AERVE</name>
<dbReference type="GO" id="GO:0006260">
    <property type="term" value="P:DNA replication"/>
    <property type="evidence" value="ECO:0007669"/>
    <property type="project" value="InterPro"/>
</dbReference>
<dbReference type="AlphaFoldDB" id="A0A2T4MW19"/>
<sequence>MMTCLILTLTSTALMHSSERNFAESYRQRLLLNAIPTYKYITHLNPRYSSSDEHLTPLIRNQTPYLYAKANAFIDTKGVEMRPFNLSLLAKTRQQDTNLVVQMMRVNNMLLSNNNLRNCSVPFHTTTGRTTNIGPSLSSFKKNLWSEVLNPAPGYQYVLLDYMNQEPIISACLASAHEIQAIYRQADLYESMRKHRDLAGLNRGRIKGMLLPYLYGQRSDSYAKEHGIPLAEAQRYWLALAEIFHLVDQELNRRSQLAFKNGFVSCLDWAARVTPLSAPLSVRNWPVQATGADILRRAVIGLVDAGIDLRLTIHDSFLLRVPIAEQEQQIAKAITVLKQASALVLDGFELNVKVDGVFDGQVGVV</sequence>
<dbReference type="EMBL" id="PZKL01000046">
    <property type="protein sequence ID" value="PTH78790.1"/>
    <property type="molecule type" value="Genomic_DNA"/>
</dbReference>
<dbReference type="Gene3D" id="3.30.70.370">
    <property type="match status" value="1"/>
</dbReference>
<accession>A0A2T4MW19</accession>
<gene>
    <name evidence="2" type="ORF">DAA48_23255</name>
</gene>
<dbReference type="GO" id="GO:0003677">
    <property type="term" value="F:DNA binding"/>
    <property type="evidence" value="ECO:0007669"/>
    <property type="project" value="InterPro"/>
</dbReference>
<dbReference type="InterPro" id="IPR043502">
    <property type="entry name" value="DNA/RNA_pol_sf"/>
</dbReference>
<protein>
    <recommendedName>
        <fullName evidence="1">DNA-directed DNA polymerase family A palm domain-containing protein</fullName>
    </recommendedName>
</protein>
<organism evidence="2 3">
    <name type="scientific">Aeromonas veronii</name>
    <dbReference type="NCBI Taxonomy" id="654"/>
    <lineage>
        <taxon>Bacteria</taxon>
        <taxon>Pseudomonadati</taxon>
        <taxon>Pseudomonadota</taxon>
        <taxon>Gammaproteobacteria</taxon>
        <taxon>Aeromonadales</taxon>
        <taxon>Aeromonadaceae</taxon>
        <taxon>Aeromonas</taxon>
    </lineage>
</organism>
<reference evidence="2 3" key="1">
    <citation type="submission" date="2018-03" db="EMBL/GenBank/DDBJ databases">
        <title>Aeromonas veronii whole genome sequencing and analysis.</title>
        <authorList>
            <person name="Xie H."/>
            <person name="Liu T."/>
            <person name="Wang K."/>
        </authorList>
    </citation>
    <scope>NUCLEOTIDE SEQUENCE [LARGE SCALE GENOMIC DNA]</scope>
    <source>
        <strain evidence="2 3">XH.VA.1</strain>
    </source>
</reference>
<dbReference type="InterPro" id="IPR001098">
    <property type="entry name" value="DNA-dir_DNA_pol_A_palm_dom"/>
</dbReference>
<dbReference type="Proteomes" id="UP000241986">
    <property type="component" value="Unassembled WGS sequence"/>
</dbReference>
<dbReference type="GO" id="GO:0003887">
    <property type="term" value="F:DNA-directed DNA polymerase activity"/>
    <property type="evidence" value="ECO:0007669"/>
    <property type="project" value="InterPro"/>
</dbReference>
<evidence type="ECO:0000259" key="1">
    <source>
        <dbReference type="SMART" id="SM00482"/>
    </source>
</evidence>
<dbReference type="Gene3D" id="1.10.150.20">
    <property type="entry name" value="5' to 3' exonuclease, C-terminal subdomain"/>
    <property type="match status" value="1"/>
</dbReference>
<comment type="caution">
    <text evidence="2">The sequence shown here is derived from an EMBL/GenBank/DDBJ whole genome shotgun (WGS) entry which is preliminary data.</text>
</comment>
<evidence type="ECO:0000313" key="3">
    <source>
        <dbReference type="Proteomes" id="UP000241986"/>
    </source>
</evidence>
<feature type="domain" description="DNA-directed DNA polymerase family A palm" evidence="1">
    <location>
        <begin position="147"/>
        <end position="325"/>
    </location>
</feature>
<dbReference type="SMART" id="SM00482">
    <property type="entry name" value="POLAc"/>
    <property type="match status" value="1"/>
</dbReference>